<name>A0A7N9CTB5_MACFA</name>
<reference evidence="1" key="2">
    <citation type="submission" date="2025-08" db="UniProtKB">
        <authorList>
            <consortium name="Ensembl"/>
        </authorList>
    </citation>
    <scope>IDENTIFICATION</scope>
</reference>
<dbReference type="AlphaFoldDB" id="A0A7N9CTB5"/>
<dbReference type="PANTHER" id="PTHR12138">
    <property type="entry name" value="PRIMATE-EXPANDED PROTEIN FAMILY"/>
    <property type="match status" value="1"/>
</dbReference>
<dbReference type="Ensembl" id="ENSMFAT00000078469.1">
    <property type="protein sequence ID" value="ENSMFAP00000052634.1"/>
    <property type="gene ID" value="ENSMFAG00000064976.1"/>
</dbReference>
<accession>A0A7N9CTB5</accession>
<proteinExistence type="predicted"/>
<dbReference type="PRINTS" id="PR02045">
    <property type="entry name" value="F138DOMAIN"/>
</dbReference>
<protein>
    <submittedName>
        <fullName evidence="1">Uncharacterized protein</fullName>
    </submittedName>
</protein>
<organism evidence="1 2">
    <name type="scientific">Macaca fascicularis</name>
    <name type="common">Crab-eating macaque</name>
    <name type="synonym">Cynomolgus monkey</name>
    <dbReference type="NCBI Taxonomy" id="9541"/>
    <lineage>
        <taxon>Eukaryota</taxon>
        <taxon>Metazoa</taxon>
        <taxon>Chordata</taxon>
        <taxon>Craniata</taxon>
        <taxon>Vertebrata</taxon>
        <taxon>Euteleostomi</taxon>
        <taxon>Mammalia</taxon>
        <taxon>Eutheria</taxon>
        <taxon>Euarchontoglires</taxon>
        <taxon>Primates</taxon>
        <taxon>Haplorrhini</taxon>
        <taxon>Catarrhini</taxon>
        <taxon>Cercopithecidae</taxon>
        <taxon>Cercopithecinae</taxon>
        <taxon>Macaca</taxon>
    </lineage>
</organism>
<keyword evidence="2" id="KW-1185">Reference proteome</keyword>
<sequence length="113" mass="12310">MNSWDYRHLPPRPANCFVFLVELGFHHIGQAGLKLLASSDLPALASQSAGVTDVSHHTWPLTPILSILTLQGKSHVCLYTPCNGPSLTILRHPRTSNDSVHFLSVSSVPGVLY</sequence>
<reference evidence="1 2" key="1">
    <citation type="submission" date="2013-03" db="EMBL/GenBank/DDBJ databases">
        <authorList>
            <person name="Warren W."/>
            <person name="Wilson R.K."/>
        </authorList>
    </citation>
    <scope>NUCLEOTIDE SEQUENCE</scope>
</reference>
<dbReference type="Proteomes" id="UP000233100">
    <property type="component" value="Chromosome X"/>
</dbReference>
<evidence type="ECO:0000313" key="1">
    <source>
        <dbReference type="Ensembl" id="ENSMFAP00000052634.1"/>
    </source>
</evidence>
<dbReference type="GeneTree" id="ENSGT00940000164709"/>
<evidence type="ECO:0000313" key="2">
    <source>
        <dbReference type="Proteomes" id="UP000233100"/>
    </source>
</evidence>
<dbReference type="PANTHER" id="PTHR12138:SF162">
    <property type="entry name" value="CHROMOSOME UNDETERMINED SCAFFOLD_275, WHOLE GENOME SHOTGUN SEQUENCE"/>
    <property type="match status" value="1"/>
</dbReference>
<reference evidence="1" key="3">
    <citation type="submission" date="2025-09" db="UniProtKB">
        <authorList>
            <consortium name="Ensembl"/>
        </authorList>
    </citation>
    <scope>IDENTIFICATION</scope>
</reference>